<organism evidence="1 2">
    <name type="scientific">Actinomadura litoris</name>
    <dbReference type="NCBI Taxonomy" id="2678616"/>
    <lineage>
        <taxon>Bacteria</taxon>
        <taxon>Bacillati</taxon>
        <taxon>Actinomycetota</taxon>
        <taxon>Actinomycetes</taxon>
        <taxon>Streptosporangiales</taxon>
        <taxon>Thermomonosporaceae</taxon>
        <taxon>Actinomadura</taxon>
    </lineage>
</organism>
<dbReference type="Pfam" id="PF19698">
    <property type="entry name" value="DUF6197"/>
    <property type="match status" value="1"/>
</dbReference>
<comment type="caution">
    <text evidence="1">The sequence shown here is derived from an EMBL/GenBank/DDBJ whole genome shotgun (WGS) entry which is preliminary data.</text>
</comment>
<gene>
    <name evidence="1" type="ORF">GNZ18_33630</name>
</gene>
<dbReference type="EMBL" id="WOFH01000014">
    <property type="protein sequence ID" value="MUN41498.1"/>
    <property type="molecule type" value="Genomic_DNA"/>
</dbReference>
<protein>
    <submittedName>
        <fullName evidence="1">Uncharacterized protein</fullName>
    </submittedName>
</protein>
<dbReference type="RefSeq" id="WP_156220667.1">
    <property type="nucleotide sequence ID" value="NZ_WOFH01000014.1"/>
</dbReference>
<dbReference type="InterPro" id="IPR045677">
    <property type="entry name" value="DUF6197"/>
</dbReference>
<proteinExistence type="predicted"/>
<keyword evidence="2" id="KW-1185">Reference proteome</keyword>
<evidence type="ECO:0000313" key="1">
    <source>
        <dbReference type="EMBL" id="MUN41498.1"/>
    </source>
</evidence>
<dbReference type="AlphaFoldDB" id="A0A7K1LAQ4"/>
<name>A0A7K1LAQ4_9ACTN</name>
<dbReference type="Proteomes" id="UP000432015">
    <property type="component" value="Unassembled WGS sequence"/>
</dbReference>
<sequence>MSDTQLTAPQILTKAADILTVQGWTQNGDYDHRPDRTSERCPVDLAAALALAVGVDMHSYAAHVPMGVHAAAVRTLGRTVLGDVLGSPTIGRLLDELTDWQDEPGRTVEEVVGKLRAATDDEVRALLEAIHDAIDLPGAATSEGVPTRDRLLDARADAVAAALEALREHGDMGASAAHIRKKIAARPVTYRVYEDGGAV</sequence>
<evidence type="ECO:0000313" key="2">
    <source>
        <dbReference type="Proteomes" id="UP000432015"/>
    </source>
</evidence>
<accession>A0A7K1LAQ4</accession>
<reference evidence="1 2" key="1">
    <citation type="submission" date="2019-11" db="EMBL/GenBank/DDBJ databases">
        <authorList>
            <person name="Cao P."/>
        </authorList>
    </citation>
    <scope>NUCLEOTIDE SEQUENCE [LARGE SCALE GENOMIC DNA]</scope>
    <source>
        <strain evidence="1 2">NEAU-AAG5</strain>
    </source>
</reference>